<dbReference type="InterPro" id="IPR022385">
    <property type="entry name" value="Rhs_assc_core"/>
</dbReference>
<dbReference type="NCBIfam" id="TIGR03696">
    <property type="entry name" value="Rhs_assc_core"/>
    <property type="match status" value="1"/>
</dbReference>
<evidence type="ECO:0000259" key="5">
    <source>
        <dbReference type="Pfam" id="PF25023"/>
    </source>
</evidence>
<dbReference type="NCBIfam" id="TIGR01643">
    <property type="entry name" value="YD_repeat_2x"/>
    <property type="match status" value="5"/>
</dbReference>
<evidence type="ECO:0000313" key="6">
    <source>
        <dbReference type="EMBL" id="MBK1936245.1"/>
    </source>
</evidence>
<dbReference type="Proteomes" id="UP000611459">
    <property type="component" value="Unassembled WGS sequence"/>
</dbReference>
<feature type="domain" description="DUF6531" evidence="4">
    <location>
        <begin position="794"/>
        <end position="856"/>
    </location>
</feature>
<dbReference type="Pfam" id="PF20148">
    <property type="entry name" value="DUF6531"/>
    <property type="match status" value="1"/>
</dbReference>
<feature type="domain" description="Teneurin-like YD-shell" evidence="5">
    <location>
        <begin position="957"/>
        <end position="1350"/>
    </location>
</feature>
<protein>
    <submittedName>
        <fullName evidence="6">RHS repeat-associated core domain-containing protein</fullName>
    </submittedName>
    <submittedName>
        <fullName evidence="8">Rhs family protein</fullName>
    </submittedName>
</protein>
<feature type="signal peptide" evidence="3">
    <location>
        <begin position="1"/>
        <end position="30"/>
    </location>
</feature>
<dbReference type="PANTHER" id="PTHR32305:SF15">
    <property type="entry name" value="PROTEIN RHSA-RELATED"/>
    <property type="match status" value="1"/>
</dbReference>
<dbReference type="InterPro" id="IPR050708">
    <property type="entry name" value="T6SS_VgrG/RHS"/>
</dbReference>
<keyword evidence="10" id="KW-1185">Reference proteome</keyword>
<dbReference type="EMBL" id="JAGEMX010000046">
    <property type="protein sequence ID" value="MBO1835760.1"/>
    <property type="molecule type" value="Genomic_DNA"/>
</dbReference>
<evidence type="ECO:0000313" key="10">
    <source>
        <dbReference type="Proteomes" id="UP000664048"/>
    </source>
</evidence>
<keyword evidence="3" id="KW-0732">Signal</keyword>
<name>A0A2S5DMZ7_9BURK</name>
<dbReference type="Pfam" id="PF25023">
    <property type="entry name" value="TEN_YD-shell"/>
    <property type="match status" value="2"/>
</dbReference>
<dbReference type="InterPro" id="IPR056823">
    <property type="entry name" value="TEN-like_YD-shell"/>
</dbReference>
<dbReference type="InterPro" id="IPR031325">
    <property type="entry name" value="RHS_repeat"/>
</dbReference>
<organism evidence="8 9">
    <name type="scientific">Burkholderia contaminans</name>
    <dbReference type="NCBI Taxonomy" id="488447"/>
    <lineage>
        <taxon>Bacteria</taxon>
        <taxon>Pseudomonadati</taxon>
        <taxon>Pseudomonadota</taxon>
        <taxon>Betaproteobacteria</taxon>
        <taxon>Burkholderiales</taxon>
        <taxon>Burkholderiaceae</taxon>
        <taxon>Burkholderia</taxon>
        <taxon>Burkholderia cepacia complex</taxon>
    </lineage>
</organism>
<dbReference type="Pfam" id="PF05593">
    <property type="entry name" value="RHS_repeat"/>
    <property type="match status" value="2"/>
</dbReference>
<dbReference type="Gene3D" id="2.180.10.10">
    <property type="entry name" value="RHS repeat-associated core"/>
    <property type="match status" value="4"/>
</dbReference>
<proteinExistence type="predicted"/>
<accession>A0A2S5DMZ7</accession>
<comment type="caution">
    <text evidence="8">The sequence shown here is derived from an EMBL/GenBank/DDBJ whole genome shotgun (WGS) entry which is preliminary data.</text>
</comment>
<feature type="domain" description="Teneurin-like YD-shell" evidence="5">
    <location>
        <begin position="1708"/>
        <end position="1916"/>
    </location>
</feature>
<evidence type="ECO:0000313" key="8">
    <source>
        <dbReference type="EMBL" id="POZ80475.1"/>
    </source>
</evidence>
<evidence type="ECO:0000313" key="9">
    <source>
        <dbReference type="Proteomes" id="UP000238655"/>
    </source>
</evidence>
<evidence type="ECO:0000313" key="7">
    <source>
        <dbReference type="EMBL" id="MBO1835760.1"/>
    </source>
</evidence>
<keyword evidence="1" id="KW-0677">Repeat</keyword>
<dbReference type="InterPro" id="IPR006530">
    <property type="entry name" value="YD"/>
</dbReference>
<feature type="region of interest" description="Disordered" evidence="2">
    <location>
        <begin position="55"/>
        <end position="75"/>
    </location>
</feature>
<evidence type="ECO:0000256" key="3">
    <source>
        <dbReference type="SAM" id="SignalP"/>
    </source>
</evidence>
<evidence type="ECO:0000256" key="1">
    <source>
        <dbReference type="ARBA" id="ARBA00022737"/>
    </source>
</evidence>
<dbReference type="EMBL" id="JAENIB010000058">
    <property type="protein sequence ID" value="MBK1936245.1"/>
    <property type="molecule type" value="Genomic_DNA"/>
</dbReference>
<dbReference type="Proteomes" id="UP000664048">
    <property type="component" value="Unassembled WGS sequence"/>
</dbReference>
<evidence type="ECO:0000259" key="4">
    <source>
        <dbReference type="Pfam" id="PF20148"/>
    </source>
</evidence>
<dbReference type="PANTHER" id="PTHR32305">
    <property type="match status" value="1"/>
</dbReference>
<dbReference type="InterPro" id="IPR045351">
    <property type="entry name" value="DUF6531"/>
</dbReference>
<reference evidence="8 9" key="1">
    <citation type="submission" date="2018-01" db="EMBL/GenBank/DDBJ databases">
        <title>Successful Treatment of Persistent Burkholderia cepacia Bacteremia with Ceftazidime-Avibactam.</title>
        <authorList>
            <person name="Tamma P."/>
            <person name="Fan Y."/>
            <person name="Bergman Y."/>
            <person name="Sick-Samuels A."/>
            <person name="Hsu A."/>
            <person name="Timp W."/>
            <person name="Simner P."/>
        </authorList>
    </citation>
    <scope>NUCLEOTIDE SEQUENCE [LARGE SCALE GENOMIC DNA]</scope>
    <source>
        <strain evidence="8 9">170816</strain>
    </source>
</reference>
<evidence type="ECO:0000256" key="2">
    <source>
        <dbReference type="SAM" id="MobiDB-lite"/>
    </source>
</evidence>
<reference evidence="7 10" key="3">
    <citation type="submission" date="2021-03" db="EMBL/GenBank/DDBJ databases">
        <title>Clinical course, treatment and visual outcome of an outbreak of Burkholderia contaminans endophthalmitis following cataract surgery.</title>
        <authorList>
            <person name="Lind C."/>
            <person name="Olsen K."/>
            <person name="Angelsen N.K."/>
            <person name="Krefting E.A."/>
            <person name="Fossen K."/>
            <person name="Gravningen K."/>
            <person name="Depoorter E."/>
            <person name="Vandamme P."/>
            <person name="Bertelsen G."/>
        </authorList>
    </citation>
    <scope>NUCLEOTIDE SEQUENCE [LARGE SCALE GENOMIC DNA]</scope>
    <source>
        <strain evidence="7 10">51242556</strain>
    </source>
</reference>
<feature type="chain" id="PRO_5044579778" evidence="3">
    <location>
        <begin position="31"/>
        <end position="2006"/>
    </location>
</feature>
<dbReference type="Proteomes" id="UP000238655">
    <property type="component" value="Unassembled WGS sequence"/>
</dbReference>
<reference evidence="6" key="2">
    <citation type="submission" date="2021-01" db="EMBL/GenBank/DDBJ databases">
        <title>Outbreak of Burkholderia contaminns endophthalmitis traced to a clinical ventilation system.</title>
        <authorList>
            <person name="Lipuma J."/>
            <person name="Spilker T."/>
            <person name="Kratholm J."/>
        </authorList>
    </citation>
    <scope>NUCLEOTIDE SEQUENCE</scope>
    <source>
        <strain evidence="6">HI4954</strain>
    </source>
</reference>
<gene>
    <name evidence="8" type="ORF">C3743_39295</name>
    <name evidence="7" type="ORF">J4M89_40975</name>
    <name evidence="6" type="ORF">JIN94_40910</name>
</gene>
<sequence length="2006" mass="214305">MPTFPRVDFRQSVRVFLLSALMALGSHTLASPIQSALPPTAKKVPADWMLGAQPTAPKSSKHYVGKEPPPSGVGQPVTFVSGKPAIAYSPEDISALANAQGPGRNAVNMFPISGKEWEQSRSRVVLPPNVNQGAAVNTKTVAPSTRSARANVMSAGGNGSPQGPASIAELARALNYNPDVIYQYVRNNVEVYPVYGTQKGSFGAVLDNQGTVYDQAMLMVDLLRASGYTASFTTGVIKYTAAQFNTLYGVDTSNVCGILKLLGDGGFPIYGATAVSPGQCPGNTSALVDVSVGHVWVKTVINGTTYYFDPSYKTHSFKTGINLASSSTTGYDAPTFLNSAKSGATITADYAQNINRTNIRNNLTTYANNLATYLRSNMPAATVDDVVGGKSIDLIYGAIPHYTSPPLQNTVYALQDQTDVPISMKPTLRIQYQGIDQTYSSDAIYGHRLTITYNSTNQPILTLDGSAVGSPGTAPPSGASTILTLTATHNAYATTAANLTINQTIVAKPGNVFTIANAWGPTGRGLPNYYQTALGNLRAAGAADTSEAVGGTTLAVVAAHWLGQTSRMQSLSERLSNTTFLVHHDIGVAGYTGASSYVDLPGGTFSVASVSGDSNSETMAFFLQGMHSSILESTVVQQISSVSAASTVKLIDTAAAAGQPIYNATSANYATAVQPNLVNCSAYYGTFSSYLSSGFSLVLPQHCDLTENSWTGAGYYVQSPVFLGALITGNLAGGYMTLGQFLSTLSPLAQVASPFPPSMYNLPVTVLSDGSFRFAPSLQGGTSLQGEPFNFVADPIGLAAGNFTYSRDDLSSGVGLFPQRLTFSRIYSSSAKNQDSVLGKGWAHNFSVTAKVNSDGYQGMGEDSALDAVAALVEMKASSDLLTDASHPIEKLVIATLGQRWFGDQLINNTVIVTQGLNGEVFVKLPDGSFNPPPGNSSKLILNGDGTYTYDTVHHNSMHFNSSGNIDTYKDANGTQVNYSYTGSNLTSVSNGFWRTLNFSYTNGRISQVSDGARTVQYGYDANGNLTTFTDTLSKSTTYGYGLPGQITQIFYPSFPSTAGVTNVYDSLGRVQTQTNARGKTYSYYFAGSRALESAPGGITRLSYLDVLGNVLQQADPLFNVTQFAYDGQGRLITKTLPQGNGFSYTYDDASCASSEKRCTQNVKSITQFAPSGSGLAPLTRSFTYESAYNKVATETDARGNATTYTYAPWGDIATVTSPVDASGVAPWTAYDYYSWTPTGFPTMYLLWKTTVKTSASNSTATTRTYDWAHHEVPATTTVDAGTGTLNLTTTYTYDDIGNLTVVDGPRTDVTDTVTTSYDSERRPTVVTDALGKQTQTTYDADGRPIAVARQIGAQWLTNCSRYSATGKVIRAWGPSLTASATTCPTEAAPVPITDTAYDDLDRPYQQTQYLAAADGGNRVTTTVYNVDDSINTIQKATGTAQQQNYVQYTYTPNGKLNSSADAKNNLTVYAYNGFDRLTNRYYPLANTPGSANSNDYDGYTYDPNGNVVTIRRRSGGTITQTWDNLNRLTARTYPSSANNVQFGYDLRGLRTASQYANGSYAVSYAWDNAGRLLNTTAGGRTLNFQYDAAGNRTQTTWPDGFNTTTSYDALNRPSVIKENGSTALATYTYDDLSRATTLTFANGTSIQRGYDNQGGLATLTNALTAPGDQVQFVYARNQILDVTSVTPSNLAYQWSGGTTGSQSYTADGLNRYTTAAGGSVGYDNNGNVASYSGWSYGYDLDNRLVSGTTGLFSTVSLAYDAEGRLRQTVEPNGLGSLTTNMLYDDTKLVAEYDSSGNILRRYVHGSGADNPLVWYEGSGTTNKNWFYTDQLGSVVATANTSGAKTAIYTYGPFGEPNATSGTRFRYTGQQLIGSLGLYYYKARFYSPGLGRFFQTDPVGSRDDQNLYAYVGNNPVNRSDPDGLTGTIVGTDSFQLAGSYIWGHGDRHVSDPDAARAEIGAHLPPIGDVGGPFWGVTPNYIYRVFPLPSGDVNIGTYFYRPSGIPY</sequence>
<dbReference type="EMBL" id="PQVP01000004">
    <property type="protein sequence ID" value="POZ80475.1"/>
    <property type="molecule type" value="Genomic_DNA"/>
</dbReference>